<keyword evidence="5" id="KW-0808">Transferase</keyword>
<evidence type="ECO:0000256" key="2">
    <source>
        <dbReference type="ARBA" id="ARBA00010185"/>
    </source>
</evidence>
<evidence type="ECO:0000313" key="14">
    <source>
        <dbReference type="EMBL" id="SVB39969.1"/>
    </source>
</evidence>
<evidence type="ECO:0000256" key="5">
    <source>
        <dbReference type="ARBA" id="ARBA00022679"/>
    </source>
</evidence>
<accession>A0A382DP26</accession>
<evidence type="ECO:0000256" key="4">
    <source>
        <dbReference type="ARBA" id="ARBA00022516"/>
    </source>
</evidence>
<evidence type="ECO:0000256" key="12">
    <source>
        <dbReference type="ARBA" id="ARBA00023264"/>
    </source>
</evidence>
<dbReference type="EMBL" id="UINC01040297">
    <property type="protein sequence ID" value="SVB39969.1"/>
    <property type="molecule type" value="Genomic_DNA"/>
</dbReference>
<evidence type="ECO:0000256" key="1">
    <source>
        <dbReference type="ARBA" id="ARBA00004651"/>
    </source>
</evidence>
<protein>
    <recommendedName>
        <fullName evidence="15">Phosphatidate cytidylyltransferase</fullName>
    </recommendedName>
</protein>
<feature type="transmembrane region" description="Helical" evidence="13">
    <location>
        <begin position="132"/>
        <end position="155"/>
    </location>
</feature>
<reference evidence="14" key="1">
    <citation type="submission" date="2018-05" db="EMBL/GenBank/DDBJ databases">
        <authorList>
            <person name="Lanie J.A."/>
            <person name="Ng W.-L."/>
            <person name="Kazmierczak K.M."/>
            <person name="Andrzejewski T.M."/>
            <person name="Davidsen T.M."/>
            <person name="Wayne K.J."/>
            <person name="Tettelin H."/>
            <person name="Glass J.I."/>
            <person name="Rusch D."/>
            <person name="Podicherti R."/>
            <person name="Tsui H.-C.T."/>
            <person name="Winkler M.E."/>
        </authorList>
    </citation>
    <scope>NUCLEOTIDE SEQUENCE</scope>
</reference>
<keyword evidence="4" id="KW-0444">Lipid biosynthesis</keyword>
<evidence type="ECO:0000256" key="7">
    <source>
        <dbReference type="ARBA" id="ARBA00022695"/>
    </source>
</evidence>
<feature type="transmembrane region" description="Helical" evidence="13">
    <location>
        <begin position="202"/>
        <end position="222"/>
    </location>
</feature>
<sequence>MPLLVAIIYEGGWFLGVFLALAAALGASEYFVLRKGVGKGLVWIGITLSGALPLIAVLYPTYQEFAKIGFGLLVLGSVISLVMVMWLRWPQGHPIESAAVTIMGVVYTGGTLSFWIFLRALPEEILGTVNPLAGTVFLAFPIWVTWIGDCFAYVLGSAWGKRKLIVLVSPNKTVLGALGGLLGSVLGGLSYNYYLFGGMMEFSFSSQMIFVTSVLIALAGQLGDLAESVMKRQAGVKDSSKLIPGHGGVLDRMDGLFFTVPMTYFIILVYL</sequence>
<evidence type="ECO:0000256" key="11">
    <source>
        <dbReference type="ARBA" id="ARBA00023209"/>
    </source>
</evidence>
<keyword evidence="6 13" id="KW-0812">Transmembrane</keyword>
<proteinExistence type="inferred from homology"/>
<dbReference type="PROSITE" id="PS01315">
    <property type="entry name" value="CDS"/>
    <property type="match status" value="1"/>
</dbReference>
<name>A0A382DP26_9ZZZZ</name>
<evidence type="ECO:0000256" key="13">
    <source>
        <dbReference type="SAM" id="Phobius"/>
    </source>
</evidence>
<dbReference type="GO" id="GO:0004605">
    <property type="term" value="F:phosphatidate cytidylyltransferase activity"/>
    <property type="evidence" value="ECO:0007669"/>
    <property type="project" value="TreeGrafter"/>
</dbReference>
<keyword evidence="3" id="KW-1003">Cell membrane</keyword>
<dbReference type="GO" id="GO:0016024">
    <property type="term" value="P:CDP-diacylglycerol biosynthetic process"/>
    <property type="evidence" value="ECO:0007669"/>
    <property type="project" value="TreeGrafter"/>
</dbReference>
<keyword evidence="7" id="KW-0548">Nucleotidyltransferase</keyword>
<dbReference type="Pfam" id="PF01148">
    <property type="entry name" value="CTP_transf_1"/>
    <property type="match status" value="1"/>
</dbReference>
<comment type="similarity">
    <text evidence="2">Belongs to the CDS family.</text>
</comment>
<organism evidence="14">
    <name type="scientific">marine metagenome</name>
    <dbReference type="NCBI Taxonomy" id="408172"/>
    <lineage>
        <taxon>unclassified sequences</taxon>
        <taxon>metagenomes</taxon>
        <taxon>ecological metagenomes</taxon>
    </lineage>
</organism>
<dbReference type="AlphaFoldDB" id="A0A382DP26"/>
<evidence type="ECO:0000256" key="8">
    <source>
        <dbReference type="ARBA" id="ARBA00022989"/>
    </source>
</evidence>
<evidence type="ECO:0000256" key="9">
    <source>
        <dbReference type="ARBA" id="ARBA00023098"/>
    </source>
</evidence>
<keyword evidence="11" id="KW-0594">Phospholipid biosynthesis</keyword>
<feature type="transmembrane region" description="Helical" evidence="13">
    <location>
        <begin position="68"/>
        <end position="87"/>
    </location>
</feature>
<feature type="transmembrane region" description="Helical" evidence="13">
    <location>
        <begin position="175"/>
        <end position="196"/>
    </location>
</feature>
<evidence type="ECO:0008006" key="15">
    <source>
        <dbReference type="Google" id="ProtNLM"/>
    </source>
</evidence>
<dbReference type="PANTHER" id="PTHR46382:SF1">
    <property type="entry name" value="PHOSPHATIDATE CYTIDYLYLTRANSFERASE"/>
    <property type="match status" value="1"/>
</dbReference>
<dbReference type="InterPro" id="IPR000374">
    <property type="entry name" value="PC_trans"/>
</dbReference>
<evidence type="ECO:0000256" key="6">
    <source>
        <dbReference type="ARBA" id="ARBA00022692"/>
    </source>
</evidence>
<feature type="transmembrane region" description="Helical" evidence="13">
    <location>
        <begin position="99"/>
        <end position="120"/>
    </location>
</feature>
<evidence type="ECO:0000256" key="10">
    <source>
        <dbReference type="ARBA" id="ARBA00023136"/>
    </source>
</evidence>
<feature type="transmembrane region" description="Helical" evidence="13">
    <location>
        <begin position="12"/>
        <end position="33"/>
    </location>
</feature>
<gene>
    <name evidence="14" type="ORF">METZ01_LOCUS192823</name>
</gene>
<keyword evidence="8 13" id="KW-1133">Transmembrane helix</keyword>
<comment type="subcellular location">
    <subcellularLocation>
        <location evidence="1">Cell membrane</location>
        <topology evidence="1">Multi-pass membrane protein</topology>
    </subcellularLocation>
</comment>
<evidence type="ECO:0000256" key="3">
    <source>
        <dbReference type="ARBA" id="ARBA00022475"/>
    </source>
</evidence>
<dbReference type="GO" id="GO:0005886">
    <property type="term" value="C:plasma membrane"/>
    <property type="evidence" value="ECO:0007669"/>
    <property type="project" value="UniProtKB-SubCell"/>
</dbReference>
<keyword evidence="12" id="KW-1208">Phospholipid metabolism</keyword>
<keyword evidence="10 13" id="KW-0472">Membrane</keyword>
<feature type="transmembrane region" description="Helical" evidence="13">
    <location>
        <begin position="40"/>
        <end position="62"/>
    </location>
</feature>
<dbReference type="PANTHER" id="PTHR46382">
    <property type="entry name" value="PHOSPHATIDATE CYTIDYLYLTRANSFERASE"/>
    <property type="match status" value="1"/>
</dbReference>
<keyword evidence="9" id="KW-0443">Lipid metabolism</keyword>